<dbReference type="InterPro" id="IPR055457">
    <property type="entry name" value="OST48_N"/>
</dbReference>
<name>A0A5P1FAX4_ASPOF</name>
<comment type="subcellular location">
    <subcellularLocation>
        <location evidence="1">Endoplasmic reticulum membrane</location>
        <topology evidence="1">Single-pass type I membrane protein</topology>
    </subcellularLocation>
</comment>
<feature type="domain" description="OST48 N-terminal" evidence="3">
    <location>
        <begin position="126"/>
        <end position="187"/>
    </location>
</feature>
<protein>
    <recommendedName>
        <fullName evidence="1">Dolichyl-diphosphooligosaccharide--protein glycosyltransferase 48 kDa subunit</fullName>
        <shortName evidence="1">Oligosaccharyl transferase 48 kDa subunit</shortName>
    </recommendedName>
</protein>
<gene>
    <name evidence="4" type="ORF">A4U43_C03F11200</name>
</gene>
<dbReference type="GO" id="GO:0018279">
    <property type="term" value="P:protein N-linked glycosylation via asparagine"/>
    <property type="evidence" value="ECO:0007669"/>
    <property type="project" value="UniProtKB-UniRule"/>
</dbReference>
<feature type="compositionally biased region" description="Basic and acidic residues" evidence="2">
    <location>
        <begin position="63"/>
        <end position="72"/>
    </location>
</feature>
<sequence length="199" mass="21299">MERMAGMIEVGDEVPVGGGYDFVADEEEGYVRGREEGEHIGLDLGGDTRGGGEGGDSAVGGGDGDRDPGADEGADEVRVAVKELDVVDEGARLEEVMAKLHALVALLFLLPLLSSSFNIDSPTDRRILVLVDDLALQSSHSIFFNSLRSGGFDLDFKLADDPKLALQRYGQYLYDALILFAPSITSNSLFLSVSKNEKS</sequence>
<organism evidence="4 5">
    <name type="scientific">Asparagus officinalis</name>
    <name type="common">Garden asparagus</name>
    <dbReference type="NCBI Taxonomy" id="4686"/>
    <lineage>
        <taxon>Eukaryota</taxon>
        <taxon>Viridiplantae</taxon>
        <taxon>Streptophyta</taxon>
        <taxon>Embryophyta</taxon>
        <taxon>Tracheophyta</taxon>
        <taxon>Spermatophyta</taxon>
        <taxon>Magnoliopsida</taxon>
        <taxon>Liliopsida</taxon>
        <taxon>Asparagales</taxon>
        <taxon>Asparagaceae</taxon>
        <taxon>Asparagoideae</taxon>
        <taxon>Asparagus</taxon>
    </lineage>
</organism>
<evidence type="ECO:0000313" key="4">
    <source>
        <dbReference type="EMBL" id="ONK74893.1"/>
    </source>
</evidence>
<feature type="region of interest" description="Disordered" evidence="2">
    <location>
        <begin position="34"/>
        <end position="72"/>
    </location>
</feature>
<keyword evidence="1" id="KW-0256">Endoplasmic reticulum</keyword>
<dbReference type="GO" id="GO:0008250">
    <property type="term" value="C:oligosaccharyltransferase complex"/>
    <property type="evidence" value="ECO:0007669"/>
    <property type="project" value="TreeGrafter"/>
</dbReference>
<dbReference type="InterPro" id="IPR005013">
    <property type="entry name" value="DDOST_48_kDa_subunit"/>
</dbReference>
<feature type="compositionally biased region" description="Gly residues" evidence="2">
    <location>
        <begin position="43"/>
        <end position="62"/>
    </location>
</feature>
<dbReference type="Gramene" id="ONK74893">
    <property type="protein sequence ID" value="ONK74893"/>
    <property type="gene ID" value="A4U43_C03F11200"/>
</dbReference>
<keyword evidence="5" id="KW-1185">Reference proteome</keyword>
<dbReference type="EMBL" id="CM007383">
    <property type="protein sequence ID" value="ONK74893.1"/>
    <property type="molecule type" value="Genomic_DNA"/>
</dbReference>
<dbReference type="PANTHER" id="PTHR10830:SF5">
    <property type="entry name" value="DOLICHYL-DIPHOSPHOOLIGOSACCHARIDE--PROTEIN GLYCOSYLTRANSFERASE 48 KDA SUBUNIT"/>
    <property type="match status" value="1"/>
</dbReference>
<evidence type="ECO:0000256" key="1">
    <source>
        <dbReference type="RuleBase" id="RU361142"/>
    </source>
</evidence>
<proteinExistence type="inferred from homology"/>
<comment type="similarity">
    <text evidence="1">Belongs to the DDOST 48 kDa subunit family.</text>
</comment>
<comment type="pathway">
    <text evidence="1">Protein modification; protein glycosylation.</text>
</comment>
<dbReference type="Proteomes" id="UP000243459">
    <property type="component" value="Chromosome 3"/>
</dbReference>
<accession>A0A5P1FAX4</accession>
<comment type="function">
    <text evidence="1">Subunit of the oligosaccharyl transferase (OST) complex that catalyzes the initial transfer of a defined glycan (Glc(3)Man(9)GlcNAc(2) in eukaryotes) from the lipid carrier dolichol-pyrophosphate to an asparagine residue within an Asn-X-Ser/Thr consensus motif in nascent polypeptide chains, the first step in protein N-glycosylation. N-glycosylation occurs cotranslationally and the complex associates with the Sec61 complex at the channel-forming translocon complex that mediates protein translocation across the endoplasmic reticulum (ER).</text>
</comment>
<dbReference type="UniPathway" id="UPA00378"/>
<dbReference type="PANTHER" id="PTHR10830">
    <property type="entry name" value="DOLICHYL-DIPHOSPHOOLIGOSACCHARIDE--PROTEIN GLYCOSYLTRANSFERASE 48 KDA SUBUNIT"/>
    <property type="match status" value="1"/>
</dbReference>
<evidence type="ECO:0000313" key="5">
    <source>
        <dbReference type="Proteomes" id="UP000243459"/>
    </source>
</evidence>
<comment type="subunit">
    <text evidence="1">Component of the oligosaccharyltransferase (OST) complex.</text>
</comment>
<dbReference type="Pfam" id="PF03345">
    <property type="entry name" value="OST48_N"/>
    <property type="match status" value="1"/>
</dbReference>
<dbReference type="AlphaFoldDB" id="A0A5P1FAX4"/>
<evidence type="ECO:0000256" key="2">
    <source>
        <dbReference type="SAM" id="MobiDB-lite"/>
    </source>
</evidence>
<reference evidence="5" key="1">
    <citation type="journal article" date="2017" name="Nat. Commun.">
        <title>The asparagus genome sheds light on the origin and evolution of a young Y chromosome.</title>
        <authorList>
            <person name="Harkess A."/>
            <person name="Zhou J."/>
            <person name="Xu C."/>
            <person name="Bowers J.E."/>
            <person name="Van der Hulst R."/>
            <person name="Ayyampalayam S."/>
            <person name="Mercati F."/>
            <person name="Riccardi P."/>
            <person name="McKain M.R."/>
            <person name="Kakrana A."/>
            <person name="Tang H."/>
            <person name="Ray J."/>
            <person name="Groenendijk J."/>
            <person name="Arikit S."/>
            <person name="Mathioni S.M."/>
            <person name="Nakano M."/>
            <person name="Shan H."/>
            <person name="Telgmann-Rauber A."/>
            <person name="Kanno A."/>
            <person name="Yue Z."/>
            <person name="Chen H."/>
            <person name="Li W."/>
            <person name="Chen Y."/>
            <person name="Xu X."/>
            <person name="Zhang Y."/>
            <person name="Luo S."/>
            <person name="Chen H."/>
            <person name="Gao J."/>
            <person name="Mao Z."/>
            <person name="Pires J.C."/>
            <person name="Luo M."/>
            <person name="Kudrna D."/>
            <person name="Wing R.A."/>
            <person name="Meyers B.C."/>
            <person name="Yi K."/>
            <person name="Kong H."/>
            <person name="Lavrijsen P."/>
            <person name="Sunseri F."/>
            <person name="Falavigna A."/>
            <person name="Ye Y."/>
            <person name="Leebens-Mack J.H."/>
            <person name="Chen G."/>
        </authorList>
    </citation>
    <scope>NUCLEOTIDE SEQUENCE [LARGE SCALE GENOMIC DNA]</scope>
    <source>
        <strain evidence="5">cv. DH0086</strain>
    </source>
</reference>
<evidence type="ECO:0000259" key="3">
    <source>
        <dbReference type="Pfam" id="PF03345"/>
    </source>
</evidence>